<dbReference type="GO" id="GO:0016810">
    <property type="term" value="F:hydrolase activity, acting on carbon-nitrogen (but not peptide) bonds"/>
    <property type="evidence" value="ECO:0007669"/>
    <property type="project" value="InterPro"/>
</dbReference>
<dbReference type="InterPro" id="IPR051398">
    <property type="entry name" value="Polysacch_Deacetylase"/>
</dbReference>
<dbReference type="PANTHER" id="PTHR34216:SF13">
    <property type="entry name" value="XYLANASE_CHITIN DEACETYLASE"/>
    <property type="match status" value="1"/>
</dbReference>
<evidence type="ECO:0000259" key="2">
    <source>
        <dbReference type="PROSITE" id="PS51677"/>
    </source>
</evidence>
<dbReference type="RefSeq" id="WP_004917363.1">
    <property type="nucleotide sequence ID" value="NC_017731.1"/>
</dbReference>
<organism evidence="3 4">
    <name type="scientific">Providencia stuartii (strain MRSN 2154)</name>
    <dbReference type="NCBI Taxonomy" id="1157951"/>
    <lineage>
        <taxon>Bacteria</taxon>
        <taxon>Pseudomonadati</taxon>
        <taxon>Pseudomonadota</taxon>
        <taxon>Gammaproteobacteria</taxon>
        <taxon>Enterobacterales</taxon>
        <taxon>Morganellaceae</taxon>
        <taxon>Providencia</taxon>
    </lineage>
</organism>
<dbReference type="EMBL" id="CP003488">
    <property type="protein sequence ID" value="AFH94407.1"/>
    <property type="molecule type" value="Genomic_DNA"/>
</dbReference>
<reference evidence="4" key="2">
    <citation type="submission" date="2012-04" db="EMBL/GenBank/DDBJ databases">
        <title>Complete genome sequence of Providencia stuartii clinical isolate MRSN 2154.</title>
        <authorList>
            <person name="Clifford R.J."/>
            <person name="Hang J."/>
            <person name="Riley M.C."/>
            <person name="Onmus-Leone F."/>
            <person name="Kuschner R.A."/>
            <person name="Lesho E.P."/>
            <person name="Waterman P.E."/>
        </authorList>
    </citation>
    <scope>NUCLEOTIDE SEQUENCE [LARGE SCALE GENOMIC DNA]</scope>
    <source>
        <strain evidence="4">MRSN 2154</strain>
    </source>
</reference>
<dbReference type="InterPro" id="IPR011330">
    <property type="entry name" value="Glyco_hydro/deAcase_b/a-brl"/>
</dbReference>
<reference evidence="3 4" key="1">
    <citation type="journal article" date="2012" name="J. Bacteriol.">
        <title>Complete Genome Sequence of Providencia stuartii Clinical Isolate MRSN 2154.</title>
        <authorList>
            <person name="Clifford R.J."/>
            <person name="Hang J."/>
            <person name="Riley M.C."/>
            <person name="Onmus-Leone F."/>
            <person name="Kuschner R.A."/>
            <person name="Lesho E.P."/>
            <person name="Waterman P.E."/>
        </authorList>
    </citation>
    <scope>NUCLEOTIDE SEQUENCE [LARGE SCALE GENOMIC DNA]</scope>
    <source>
        <strain evidence="3 4">MRSN 2154</strain>
    </source>
</reference>
<protein>
    <submittedName>
        <fullName evidence="3">Polysaccharide deacetylase</fullName>
    </submittedName>
</protein>
<dbReference type="KEGG" id="psi:S70_12820"/>
<accession>A0A140NP11</accession>
<dbReference type="PATRIC" id="fig|1157951.4.peg.2583"/>
<dbReference type="Gene3D" id="3.20.20.370">
    <property type="entry name" value="Glycoside hydrolase/deacetylase"/>
    <property type="match status" value="1"/>
</dbReference>
<evidence type="ECO:0000313" key="3">
    <source>
        <dbReference type="EMBL" id="AFH94407.1"/>
    </source>
</evidence>
<gene>
    <name evidence="3" type="ordered locus">S70_12820</name>
</gene>
<dbReference type="AlphaFoldDB" id="A0A140NP11"/>
<sequence length="439" mass="50413">MRNQSWILFVIFIFLLIPKSFALTPPQSTEDWQLADTPPTLMQIKQNETIFAPIAGEMKAVAELYSEHGFYMYEPAGDYRPMQFGNDYAYVNTEEVSPLKPRLKPEDDRLNDLNNPIYNYLITTQNTLVYRSAKANSQPIAMLFGNLRYPVLDRMIKTEKNGEKTAWLTIRLGDRLGYIKSDEVEIDKGIPVLTYHHLLKESENKKFQHTSTTTSVEAFRAQMDYLKQAGYQTLSLSDLEGYLDKSVNLPAKSVVLTFDDGLKSVYRYAYPILKNNHQQATLFVISSRIKSVPQKWSADGLQFMSKQEIKSSQDVFNIQSHTHFLHKLDARKNPVIFSRKEHTIFLDFQRSMHALQPFTREQRYLAYPFGGFNQTAMNAAKQAGMHLAVTTIQGKVRLGDNPLALKRLYALKTDPIEKFAQMVGNRSDNIVNKNIVVDR</sequence>
<evidence type="ECO:0000313" key="4">
    <source>
        <dbReference type="Proteomes" id="UP000005012"/>
    </source>
</evidence>
<dbReference type="Pfam" id="PF01522">
    <property type="entry name" value="Polysacc_deac_1"/>
    <property type="match status" value="1"/>
</dbReference>
<name>A0A140NP11_PROSM</name>
<proteinExistence type="predicted"/>
<dbReference type="OrthoDB" id="9814639at2"/>
<dbReference type="PROSITE" id="PS51677">
    <property type="entry name" value="NODB"/>
    <property type="match status" value="1"/>
</dbReference>
<dbReference type="GO" id="GO:0005975">
    <property type="term" value="P:carbohydrate metabolic process"/>
    <property type="evidence" value="ECO:0007669"/>
    <property type="project" value="InterPro"/>
</dbReference>
<dbReference type="SUPFAM" id="SSF88713">
    <property type="entry name" value="Glycoside hydrolase/deacetylase"/>
    <property type="match status" value="1"/>
</dbReference>
<keyword evidence="1" id="KW-0732">Signal</keyword>
<evidence type="ECO:0000256" key="1">
    <source>
        <dbReference type="ARBA" id="ARBA00022729"/>
    </source>
</evidence>
<dbReference type="HOGENOM" id="CLU_030024_4_0_6"/>
<dbReference type="GeneID" id="93520836"/>
<dbReference type="PANTHER" id="PTHR34216">
    <property type="match status" value="1"/>
</dbReference>
<feature type="domain" description="NodB homology" evidence="2">
    <location>
        <begin position="252"/>
        <end position="439"/>
    </location>
</feature>
<dbReference type="Proteomes" id="UP000005012">
    <property type="component" value="Chromosome"/>
</dbReference>
<dbReference type="InterPro" id="IPR002509">
    <property type="entry name" value="NODB_dom"/>
</dbReference>